<evidence type="ECO:0000256" key="4">
    <source>
        <dbReference type="ARBA" id="ARBA00022692"/>
    </source>
</evidence>
<dbReference type="PROSITE" id="PS00211">
    <property type="entry name" value="ABC_TRANSPORTER_1"/>
    <property type="match status" value="2"/>
</dbReference>
<dbReference type="SMART" id="SM00382">
    <property type="entry name" value="AAA"/>
    <property type="match status" value="2"/>
</dbReference>
<organism evidence="12 13">
    <name type="scientific">Actinomycetospora lemnae</name>
    <dbReference type="NCBI Taxonomy" id="3019891"/>
    <lineage>
        <taxon>Bacteria</taxon>
        <taxon>Bacillati</taxon>
        <taxon>Actinomycetota</taxon>
        <taxon>Actinomycetes</taxon>
        <taxon>Pseudonocardiales</taxon>
        <taxon>Pseudonocardiaceae</taxon>
        <taxon>Actinomycetospora</taxon>
    </lineage>
</organism>
<feature type="transmembrane region" description="Helical" evidence="10">
    <location>
        <begin position="784"/>
        <end position="810"/>
    </location>
</feature>
<evidence type="ECO:0000256" key="8">
    <source>
        <dbReference type="ARBA" id="ARBA00023136"/>
    </source>
</evidence>
<dbReference type="RefSeq" id="WP_274201765.1">
    <property type="nucleotide sequence ID" value="NZ_JAQZAO010000007.1"/>
</dbReference>
<comment type="subcellular location">
    <subcellularLocation>
        <location evidence="1">Membrane</location>
        <topology evidence="1">Multi-pass membrane protein</topology>
    </subcellularLocation>
</comment>
<feature type="domain" description="ABC transporter" evidence="11">
    <location>
        <begin position="224"/>
        <end position="450"/>
    </location>
</feature>
<dbReference type="InterPro" id="IPR003439">
    <property type="entry name" value="ABC_transporter-like_ATP-bd"/>
</dbReference>
<proteinExistence type="inferred from homology"/>
<keyword evidence="13" id="KW-1185">Reference proteome</keyword>
<feature type="transmembrane region" description="Helical" evidence="10">
    <location>
        <begin position="111"/>
        <end position="136"/>
    </location>
</feature>
<evidence type="ECO:0000256" key="2">
    <source>
        <dbReference type="ARBA" id="ARBA00005417"/>
    </source>
</evidence>
<protein>
    <submittedName>
        <fullName evidence="12">DUF2232 domain-containing protein</fullName>
    </submittedName>
</protein>
<dbReference type="PROSITE" id="PS50893">
    <property type="entry name" value="ABC_TRANSPORTER_2"/>
    <property type="match status" value="2"/>
</dbReference>
<evidence type="ECO:0000256" key="7">
    <source>
        <dbReference type="ARBA" id="ARBA00022989"/>
    </source>
</evidence>
<feature type="transmembrane region" description="Helical" evidence="10">
    <location>
        <begin position="178"/>
        <end position="203"/>
    </location>
</feature>
<evidence type="ECO:0000313" key="12">
    <source>
        <dbReference type="EMBL" id="MDD7967241.1"/>
    </source>
</evidence>
<name>A0ABT5SWK1_9PSEU</name>
<dbReference type="InterPro" id="IPR017871">
    <property type="entry name" value="ABC_transporter-like_CS"/>
</dbReference>
<comment type="similarity">
    <text evidence="2">Belongs to the ABC transporter superfamily.</text>
</comment>
<dbReference type="Pfam" id="PF02361">
    <property type="entry name" value="CbiQ"/>
    <property type="match status" value="1"/>
</dbReference>
<feature type="transmembrane region" description="Helical" evidence="10">
    <location>
        <begin position="915"/>
        <end position="931"/>
    </location>
</feature>
<evidence type="ECO:0000256" key="1">
    <source>
        <dbReference type="ARBA" id="ARBA00004141"/>
    </source>
</evidence>
<dbReference type="InterPro" id="IPR027417">
    <property type="entry name" value="P-loop_NTPase"/>
</dbReference>
<evidence type="ECO:0000256" key="3">
    <source>
        <dbReference type="ARBA" id="ARBA00022448"/>
    </source>
</evidence>
<feature type="region of interest" description="Disordered" evidence="9">
    <location>
        <begin position="656"/>
        <end position="675"/>
    </location>
</feature>
<dbReference type="PANTHER" id="PTHR43553:SF24">
    <property type="entry name" value="ENERGY-COUPLING FACTOR TRANSPORTER ATP-BINDING PROTEIN ECFA1"/>
    <property type="match status" value="1"/>
</dbReference>
<evidence type="ECO:0000256" key="5">
    <source>
        <dbReference type="ARBA" id="ARBA00022741"/>
    </source>
</evidence>
<dbReference type="CDD" id="cd16914">
    <property type="entry name" value="EcfT"/>
    <property type="match status" value="1"/>
</dbReference>
<dbReference type="Pfam" id="PF00005">
    <property type="entry name" value="ABC_tran"/>
    <property type="match status" value="2"/>
</dbReference>
<keyword evidence="4 10" id="KW-0812">Transmembrane</keyword>
<dbReference type="Proteomes" id="UP001300763">
    <property type="component" value="Unassembled WGS sequence"/>
</dbReference>
<dbReference type="InterPro" id="IPR050095">
    <property type="entry name" value="ECF_ABC_transporter_ATP-bd"/>
</dbReference>
<dbReference type="CDD" id="cd03225">
    <property type="entry name" value="ABC_cobalt_CbiO_domain1"/>
    <property type="match status" value="2"/>
</dbReference>
<evidence type="ECO:0000313" key="13">
    <source>
        <dbReference type="Proteomes" id="UP001300763"/>
    </source>
</evidence>
<feature type="transmembrane region" description="Helical" evidence="10">
    <location>
        <begin position="66"/>
        <end position="99"/>
    </location>
</feature>
<dbReference type="Pfam" id="PF09991">
    <property type="entry name" value="DUF2232"/>
    <property type="match status" value="1"/>
</dbReference>
<gene>
    <name evidence="12" type="ORF">PGB27_18040</name>
</gene>
<dbReference type="InterPro" id="IPR003339">
    <property type="entry name" value="ABC/ECF_trnsptr_transmembrane"/>
</dbReference>
<evidence type="ECO:0000256" key="6">
    <source>
        <dbReference type="ARBA" id="ARBA00022840"/>
    </source>
</evidence>
<sequence>MRRFRRSPPRRPLDAVELAEAAALGDLVAVVCVLTRLFPIGPLGTVIAAFPAAVLASRRPGRTGAIGVLVAVVVAFLVGGVGPAGSAASAASLGWLLGVGARRGWSTVRTALTGVVVLALPTSLLGTALLALLAAYRELVLDQLRTSWSGMARLLRGVGATDHVVAVGDRVVGVITGYWWVTLPAAAIVATLFGVAVAALVLARPLRAVRRLLPTDLAGRLPTGRTDAAAPLPLRLRGVALPSGPPVDLDLDAGTFVVVTGPNGAGKSTLGRIVAGRPPTSGTVERPGDAGLGVVGGTGMVFQRPDSQVLGVRAADDLRWGLPPGQDVPVDALLARVGLEGAGDRETATLSGGELQRLAVAALLARRPAVVVSDESTAMLDPDGREEVTALLRSLTRTEGPDAIAVLHITHHDPGSADVVVALPGPDRAPAAPPGTWGPPRPAAGGALRLRGVDVVHDAGTPWRRPVLSGIDLRIPAGHTVLVTGPNGAGKTSLAWLLAGLATPARGTATLDGAPLRNGRDGALLAVQHARPALLRPTVGEEVEDAAGVGPRTADTTLAALGLDPAVYRDRPVDELSGGEQRRVLLAGLLGAGPRVLVLDEPLAGLDTDAATAVRNALRAARAAGTTLVVVTHDTAPLADLADAVLHVDDGTVYGPPELVGSHAPDPTGKERRGRGALGAVRTLPDPSPLHRAWAGTKIAALGLTAGCLFVDPTWPTLAAATAVLLVGAVAARLPRGAVPRPPRWLLFWLPAIVLSTLSTRPPLVDVLGTELSIGGLERVVLFLATTLVSLLGAALLVATTPLGAFPPLLERLARVGRRMRLPLRTPTTGIALGLRLVPLLLAEGRTSWQLLGQRRPAGRQSVPLREQVRQGVRTAMLACAMAVRRAAETGEAISARGGLGAVAGPDQRPGLRDVVLLLVVAAILAVGVVAF</sequence>
<dbReference type="PANTHER" id="PTHR43553">
    <property type="entry name" value="HEAVY METAL TRANSPORTER"/>
    <property type="match status" value="1"/>
</dbReference>
<keyword evidence="5" id="KW-0547">Nucleotide-binding</keyword>
<dbReference type="Gene3D" id="3.40.50.300">
    <property type="entry name" value="P-loop containing nucleotide triphosphate hydrolases"/>
    <property type="match status" value="2"/>
</dbReference>
<dbReference type="InterPro" id="IPR003593">
    <property type="entry name" value="AAA+_ATPase"/>
</dbReference>
<dbReference type="InterPro" id="IPR015856">
    <property type="entry name" value="ABC_transpr_CbiO/EcfA_su"/>
</dbReference>
<reference evidence="12 13" key="1">
    <citation type="submission" date="2023-02" db="EMBL/GenBank/DDBJ databases">
        <title>Genome sequencing required for Actinomycetospora new species description.</title>
        <authorList>
            <person name="Saimee Y."/>
            <person name="Duangmal K."/>
        </authorList>
    </citation>
    <scope>NUCLEOTIDE SEQUENCE [LARGE SCALE GENOMIC DNA]</scope>
    <source>
        <strain evidence="12 13">DW7H6</strain>
    </source>
</reference>
<keyword evidence="3" id="KW-0813">Transport</keyword>
<evidence type="ECO:0000256" key="9">
    <source>
        <dbReference type="SAM" id="MobiDB-lite"/>
    </source>
</evidence>
<feature type="domain" description="ABC transporter" evidence="11">
    <location>
        <begin position="450"/>
        <end position="675"/>
    </location>
</feature>
<dbReference type="EMBL" id="JAQZAO010000007">
    <property type="protein sequence ID" value="MDD7967241.1"/>
    <property type="molecule type" value="Genomic_DNA"/>
</dbReference>
<keyword evidence="8 10" id="KW-0472">Membrane</keyword>
<dbReference type="SUPFAM" id="SSF52540">
    <property type="entry name" value="P-loop containing nucleoside triphosphate hydrolases"/>
    <property type="match status" value="2"/>
</dbReference>
<evidence type="ECO:0000256" key="10">
    <source>
        <dbReference type="SAM" id="Phobius"/>
    </source>
</evidence>
<keyword evidence="6" id="KW-0067">ATP-binding</keyword>
<comment type="caution">
    <text evidence="12">The sequence shown here is derived from an EMBL/GenBank/DDBJ whole genome shotgun (WGS) entry which is preliminary data.</text>
</comment>
<keyword evidence="7 10" id="KW-1133">Transmembrane helix</keyword>
<accession>A0ABT5SWK1</accession>
<evidence type="ECO:0000259" key="11">
    <source>
        <dbReference type="PROSITE" id="PS50893"/>
    </source>
</evidence>
<dbReference type="InterPro" id="IPR018710">
    <property type="entry name" value="DUF2232"/>
</dbReference>